<evidence type="ECO:0000256" key="6">
    <source>
        <dbReference type="ARBA" id="ARBA00022723"/>
    </source>
</evidence>
<dbReference type="InterPro" id="IPR030400">
    <property type="entry name" value="Sedolisin_dom"/>
</dbReference>
<dbReference type="CDD" id="cd04056">
    <property type="entry name" value="Peptidases_S53"/>
    <property type="match status" value="1"/>
</dbReference>
<dbReference type="EMBL" id="LVVK01000022">
    <property type="protein sequence ID" value="OPB37201.1"/>
    <property type="molecule type" value="Genomic_DNA"/>
</dbReference>
<evidence type="ECO:0000256" key="4">
    <source>
        <dbReference type="ARBA" id="ARBA00012462"/>
    </source>
</evidence>
<evidence type="ECO:0000256" key="12">
    <source>
        <dbReference type="SAM" id="MobiDB-lite"/>
    </source>
</evidence>
<dbReference type="PANTHER" id="PTHR14218:SF19">
    <property type="entry name" value="SERINE PROTEASE AORO, PUTATIVE (AFU_ORTHOLOGUE AFUA_6G10250)-RELATED"/>
    <property type="match status" value="1"/>
</dbReference>
<keyword evidence="6 11" id="KW-0479">Metal-binding</keyword>
<evidence type="ECO:0000256" key="8">
    <source>
        <dbReference type="ARBA" id="ARBA00022825"/>
    </source>
</evidence>
<feature type="active site" description="Charge relay system" evidence="11">
    <location>
        <position position="298"/>
    </location>
</feature>
<dbReference type="CDD" id="cd11377">
    <property type="entry name" value="Pro-peptidase_S53"/>
    <property type="match status" value="1"/>
</dbReference>
<feature type="binding site" evidence="11">
    <location>
        <position position="621"/>
    </location>
    <ligand>
        <name>Ca(2+)</name>
        <dbReference type="ChEBI" id="CHEBI:29108"/>
    </ligand>
</feature>
<gene>
    <name evidence="15" type="ORF">A0O28_0041130</name>
</gene>
<dbReference type="AlphaFoldDB" id="A0A1T3C8A5"/>
<dbReference type="GO" id="GO:0005576">
    <property type="term" value="C:extracellular region"/>
    <property type="evidence" value="ECO:0007669"/>
    <property type="project" value="UniProtKB-SubCell"/>
</dbReference>
<dbReference type="Pfam" id="PF00082">
    <property type="entry name" value="Peptidase_S8"/>
    <property type="match status" value="1"/>
</dbReference>
<feature type="binding site" evidence="11">
    <location>
        <position position="603"/>
    </location>
    <ligand>
        <name>Ca(2+)</name>
        <dbReference type="ChEBI" id="CHEBI:29108"/>
    </ligand>
</feature>
<feature type="compositionally biased region" description="Polar residues" evidence="12">
    <location>
        <begin position="202"/>
        <end position="217"/>
    </location>
</feature>
<sequence length="644" mass="69663">MKRPVTFTALAVLLNVAVARVVPSSHVRHEVRDGLLNSHWTKKSRIEGATTVPVRVGLTQSNLDIGEALLMNISHPNSEHYGKHLSASEVDEMFAPSKKRIDAVTKWLKSTLSDRVINLSRSRQWLELNATVAELQDLLHTDYHEYTSKISGRAALGCQEYHIPLQLRDDIDFITPGVMMLEIKKRDETSVRSFGPMVPKLTPTTTMRPEQPGNLSNCSSMVTPECVRAMYNVADKPNGHPNNSIGIYSTQGQQYSPDSLSIFLKLFAPEIPQGTQPEFQGVDGAPTPTPLPYDAAEEADLDFQAAYPLAYPAKVVNYLVDDFYYEAGGGGVSGLFNTFLDALDKSYCTYSAYGETGDLPGVDPTYPDTSEGGYDQPEQCGAYTPTNVISISYGEDGGSLPMNYQRRQCNEWMKLGLQGVTVIVASGDGGVAGFGGSQCSDGPFVTIQPADCPYVTAVGATNLTTNSIHGNVKFSEKAAGFSGGGFSNIFGTPSYQAKTVNSYFKNHPPPYDYYNITLNATHTTGRYNRGGRGYPDVSAIGVNFATWVGVNDGITLAAGTSASAPVFAGLITRINSFRMNAGKKPVGFINPVLYQHPEAFNDITSGHSSGCSTDGFSAVEGWDPITGMGTPNYPKLKEVFLNMP</sequence>
<feature type="region of interest" description="Disordered" evidence="12">
    <location>
        <begin position="194"/>
        <end position="217"/>
    </location>
</feature>
<dbReference type="SUPFAM" id="SSF54897">
    <property type="entry name" value="Protease propeptides/inhibitors"/>
    <property type="match status" value="1"/>
</dbReference>
<comment type="subcellular location">
    <subcellularLocation>
        <location evidence="3">Secreted</location>
        <location evidence="3">Extracellular space</location>
    </subcellularLocation>
</comment>
<evidence type="ECO:0000313" key="15">
    <source>
        <dbReference type="EMBL" id="OPB37201.1"/>
    </source>
</evidence>
<dbReference type="InterPro" id="IPR000209">
    <property type="entry name" value="Peptidase_S8/S53_dom"/>
</dbReference>
<comment type="catalytic activity">
    <reaction evidence="1">
        <text>Release of an N-terminal tripeptide from a polypeptide.</text>
        <dbReference type="EC" id="3.4.14.10"/>
    </reaction>
</comment>
<dbReference type="GO" id="GO:0008240">
    <property type="term" value="F:tripeptidyl-peptidase activity"/>
    <property type="evidence" value="ECO:0007669"/>
    <property type="project" value="UniProtKB-EC"/>
</dbReference>
<keyword evidence="8 11" id="KW-0720">Serine protease</keyword>
<keyword evidence="5 11" id="KW-0645">Protease</keyword>
<protein>
    <recommendedName>
        <fullName evidence="4">tripeptidyl-peptidase II</fullName>
        <ecNumber evidence="4">3.4.14.10</ecNumber>
    </recommendedName>
</protein>
<keyword evidence="9 11" id="KW-0106">Calcium</keyword>
<evidence type="ECO:0000256" key="5">
    <source>
        <dbReference type="ARBA" id="ARBA00022670"/>
    </source>
</evidence>
<reference evidence="15 16" key="1">
    <citation type="submission" date="2016-04" db="EMBL/GenBank/DDBJ databases">
        <title>Multiple horizontal gene transfer events from other fungi enriched the ability of the initially mycotrophic fungus Trichoderma (Ascomycota) to feed on dead plant biomass.</title>
        <authorList>
            <person name="Atanasova L."/>
            <person name="Chenthamara K."/>
            <person name="Zhang J."/>
            <person name="Grujic M."/>
            <person name="Henrissat B."/>
            <person name="Kuo A."/>
            <person name="Aertz A."/>
            <person name="Salamov A."/>
            <person name="Lipzen A."/>
            <person name="Labutti K."/>
            <person name="Barry K."/>
            <person name="Miao Y."/>
            <person name="Rahimi M.J."/>
            <person name="Shen Q."/>
            <person name="Grigoriev I.V."/>
            <person name="Kubicek C.P."/>
            <person name="Druzhinina I.S."/>
        </authorList>
    </citation>
    <scope>NUCLEOTIDE SEQUENCE [LARGE SCALE GENOMIC DNA]</scope>
    <source>
        <strain evidence="15 16">NJAU 4742</strain>
    </source>
</reference>
<feature type="domain" description="Peptidase S53" evidence="14">
    <location>
        <begin position="221"/>
        <end position="643"/>
    </location>
</feature>
<dbReference type="SUPFAM" id="SSF52743">
    <property type="entry name" value="Subtilisin-like"/>
    <property type="match status" value="1"/>
</dbReference>
<dbReference type="GO" id="GO:0004252">
    <property type="term" value="F:serine-type endopeptidase activity"/>
    <property type="evidence" value="ECO:0007669"/>
    <property type="project" value="UniProtKB-UniRule"/>
</dbReference>
<comment type="cofactor">
    <cofactor evidence="11">
        <name>Ca(2+)</name>
        <dbReference type="ChEBI" id="CHEBI:29108"/>
    </cofactor>
    <text evidence="11">Binds 1 Ca(2+) ion per subunit.</text>
</comment>
<dbReference type="Pfam" id="PF09286">
    <property type="entry name" value="Pro-kuma_activ"/>
    <property type="match status" value="1"/>
</dbReference>
<proteinExistence type="predicted"/>
<evidence type="ECO:0000256" key="1">
    <source>
        <dbReference type="ARBA" id="ARBA00001910"/>
    </source>
</evidence>
<dbReference type="EC" id="3.4.14.10" evidence="4"/>
<dbReference type="InterPro" id="IPR036852">
    <property type="entry name" value="Peptidase_S8/S53_dom_sf"/>
</dbReference>
<comment type="caution">
    <text evidence="15">The sequence shown here is derived from an EMBL/GenBank/DDBJ whole genome shotgun (WGS) entry which is preliminary data.</text>
</comment>
<dbReference type="GO" id="GO:0046872">
    <property type="term" value="F:metal ion binding"/>
    <property type="evidence" value="ECO:0007669"/>
    <property type="project" value="UniProtKB-UniRule"/>
</dbReference>
<evidence type="ECO:0000256" key="10">
    <source>
        <dbReference type="ARBA" id="ARBA00023145"/>
    </source>
</evidence>
<keyword evidence="10" id="KW-0865">Zymogen</keyword>
<evidence type="ECO:0000259" key="14">
    <source>
        <dbReference type="PROSITE" id="PS51695"/>
    </source>
</evidence>
<dbReference type="InterPro" id="IPR015366">
    <property type="entry name" value="S53_propep"/>
</dbReference>
<evidence type="ECO:0000256" key="13">
    <source>
        <dbReference type="SAM" id="SignalP"/>
    </source>
</evidence>
<feature type="active site" description="Charge relay system" evidence="11">
    <location>
        <position position="561"/>
    </location>
</feature>
<evidence type="ECO:0000256" key="9">
    <source>
        <dbReference type="ARBA" id="ARBA00022837"/>
    </source>
</evidence>
<evidence type="ECO:0000256" key="11">
    <source>
        <dbReference type="PROSITE-ProRule" id="PRU01032"/>
    </source>
</evidence>
<dbReference type="PANTHER" id="PTHR14218">
    <property type="entry name" value="PROTEASE S8 TRIPEPTIDYL PEPTIDASE I CLN2"/>
    <property type="match status" value="1"/>
</dbReference>
<name>A0A1T3C8A5_9HYPO</name>
<dbReference type="Gene3D" id="3.40.50.200">
    <property type="entry name" value="Peptidase S8/S53 domain"/>
    <property type="match status" value="1"/>
</dbReference>
<dbReference type="InterPro" id="IPR050819">
    <property type="entry name" value="Tripeptidyl-peptidase_I"/>
</dbReference>
<keyword evidence="7 11" id="KW-0378">Hydrolase</keyword>
<evidence type="ECO:0000256" key="2">
    <source>
        <dbReference type="ARBA" id="ARBA00002451"/>
    </source>
</evidence>
<feature type="chain" id="PRO_5010552140" description="tripeptidyl-peptidase II" evidence="13">
    <location>
        <begin position="20"/>
        <end position="644"/>
    </location>
</feature>
<dbReference type="GO" id="GO:0006508">
    <property type="term" value="P:proteolysis"/>
    <property type="evidence" value="ECO:0007669"/>
    <property type="project" value="UniProtKB-KW"/>
</dbReference>
<organism evidence="15 16">
    <name type="scientific">Trichoderma guizhouense</name>
    <dbReference type="NCBI Taxonomy" id="1491466"/>
    <lineage>
        <taxon>Eukaryota</taxon>
        <taxon>Fungi</taxon>
        <taxon>Dikarya</taxon>
        <taxon>Ascomycota</taxon>
        <taxon>Pezizomycotina</taxon>
        <taxon>Sordariomycetes</taxon>
        <taxon>Hypocreomycetidae</taxon>
        <taxon>Hypocreales</taxon>
        <taxon>Hypocreaceae</taxon>
        <taxon>Trichoderma</taxon>
    </lineage>
</organism>
<accession>A0A1T3C8A5</accession>
<keyword evidence="16" id="KW-1185">Reference proteome</keyword>
<evidence type="ECO:0000256" key="3">
    <source>
        <dbReference type="ARBA" id="ARBA00004239"/>
    </source>
</evidence>
<feature type="binding site" evidence="11">
    <location>
        <position position="602"/>
    </location>
    <ligand>
        <name>Ca(2+)</name>
        <dbReference type="ChEBI" id="CHEBI:29108"/>
    </ligand>
</feature>
<comment type="function">
    <text evidence="2">Secreted tripeptidyl-peptidase which degrades proteins at acidic pHs and is involved in virulence.</text>
</comment>
<feature type="active site" description="Charge relay system" evidence="11">
    <location>
        <position position="302"/>
    </location>
</feature>
<feature type="binding site" evidence="11">
    <location>
        <position position="623"/>
    </location>
    <ligand>
        <name>Ca(2+)</name>
        <dbReference type="ChEBI" id="CHEBI:29108"/>
    </ligand>
</feature>
<dbReference type="PROSITE" id="PS51695">
    <property type="entry name" value="SEDOLISIN"/>
    <property type="match status" value="1"/>
</dbReference>
<feature type="signal peptide" evidence="13">
    <location>
        <begin position="1"/>
        <end position="19"/>
    </location>
</feature>
<dbReference type="OrthoDB" id="409122at2759"/>
<dbReference type="Proteomes" id="UP000191004">
    <property type="component" value="Unassembled WGS sequence"/>
</dbReference>
<evidence type="ECO:0000313" key="16">
    <source>
        <dbReference type="Proteomes" id="UP000191004"/>
    </source>
</evidence>
<dbReference type="SMART" id="SM00944">
    <property type="entry name" value="Pro-kuma_activ"/>
    <property type="match status" value="1"/>
</dbReference>
<keyword evidence="13" id="KW-0732">Signal</keyword>
<evidence type="ECO:0000256" key="7">
    <source>
        <dbReference type="ARBA" id="ARBA00022801"/>
    </source>
</evidence>